<comment type="caution">
    <text evidence="1">The sequence shown here is derived from an EMBL/GenBank/DDBJ whole genome shotgun (WGS) entry which is preliminary data.</text>
</comment>
<organism evidence="1 2">
    <name type="scientific">Mytilus edulis</name>
    <name type="common">Blue mussel</name>
    <dbReference type="NCBI Taxonomy" id="6550"/>
    <lineage>
        <taxon>Eukaryota</taxon>
        <taxon>Metazoa</taxon>
        <taxon>Spiralia</taxon>
        <taxon>Lophotrochozoa</taxon>
        <taxon>Mollusca</taxon>
        <taxon>Bivalvia</taxon>
        <taxon>Autobranchia</taxon>
        <taxon>Pteriomorphia</taxon>
        <taxon>Mytilida</taxon>
        <taxon>Mytiloidea</taxon>
        <taxon>Mytilidae</taxon>
        <taxon>Mytilinae</taxon>
        <taxon>Mytilus</taxon>
    </lineage>
</organism>
<gene>
    <name evidence="1" type="ORF">MEDL_61623</name>
</gene>
<reference evidence="1" key="1">
    <citation type="submission" date="2021-03" db="EMBL/GenBank/DDBJ databases">
        <authorList>
            <person name="Bekaert M."/>
        </authorList>
    </citation>
    <scope>NUCLEOTIDE SEQUENCE</scope>
</reference>
<evidence type="ECO:0000313" key="2">
    <source>
        <dbReference type="Proteomes" id="UP000683360"/>
    </source>
</evidence>
<evidence type="ECO:0000313" key="1">
    <source>
        <dbReference type="EMBL" id="CAG2249886.1"/>
    </source>
</evidence>
<name>A0A8S3V7Y9_MYTED</name>
<dbReference type="Proteomes" id="UP000683360">
    <property type="component" value="Unassembled WGS sequence"/>
</dbReference>
<protein>
    <submittedName>
        <fullName evidence="1">Uncharacterized protein</fullName>
    </submittedName>
</protein>
<keyword evidence="2" id="KW-1185">Reference proteome</keyword>
<dbReference type="EMBL" id="CAJPWZ010003016">
    <property type="protein sequence ID" value="CAG2249886.1"/>
    <property type="molecule type" value="Genomic_DNA"/>
</dbReference>
<sequence length="179" mass="20958">MEPLNIRCRLILVLGMTLHLSTKTCRYYIWKFRKTGIDVINIESRNKIKFINLPGPSFGITCDQDSLFICVQRLGIYKVSTVDYTTSHVINCELKKDSYVSVFGDKIYYTDYVNSSVVCCDCNGSHVWTFKDESVLKIPEASLWIMMETCLLLEENRRMWSLYQTTVDTIRKFLPKRMF</sequence>
<accession>A0A8S3V7Y9</accession>
<dbReference type="AlphaFoldDB" id="A0A8S3V7Y9"/>
<proteinExistence type="predicted"/>
<dbReference type="SUPFAM" id="SSF63825">
    <property type="entry name" value="YWTD domain"/>
    <property type="match status" value="1"/>
</dbReference>